<protein>
    <submittedName>
        <fullName evidence="1">Uncharacterized protein</fullName>
    </submittedName>
</protein>
<evidence type="ECO:0000313" key="2">
    <source>
        <dbReference type="Proteomes" id="UP000736672"/>
    </source>
</evidence>
<dbReference type="AlphaFoldDB" id="A0A9P9JRY0"/>
<sequence>MPPKLAIVLELLTREVHSSRSPIMPHNKTCPFLRGRQLRRYYAEFQLQHEGEFLSMGYLCIVDDETRFLEEQYENEDVTTGNTVTSGQEDSAVDLSLCSNEDRRYSEIYCLEDFLASNPPLPPNTMAFVRTRLLVETEKEVG</sequence>
<accession>A0A9P9JRY0</accession>
<reference evidence="1" key="1">
    <citation type="journal article" date="2021" name="Nat. Commun.">
        <title>Genetic determinants of endophytism in the Arabidopsis root mycobiome.</title>
        <authorList>
            <person name="Mesny F."/>
            <person name="Miyauchi S."/>
            <person name="Thiergart T."/>
            <person name="Pickel B."/>
            <person name="Atanasova L."/>
            <person name="Karlsson M."/>
            <person name="Huettel B."/>
            <person name="Barry K.W."/>
            <person name="Haridas S."/>
            <person name="Chen C."/>
            <person name="Bauer D."/>
            <person name="Andreopoulos W."/>
            <person name="Pangilinan J."/>
            <person name="LaButti K."/>
            <person name="Riley R."/>
            <person name="Lipzen A."/>
            <person name="Clum A."/>
            <person name="Drula E."/>
            <person name="Henrissat B."/>
            <person name="Kohler A."/>
            <person name="Grigoriev I.V."/>
            <person name="Martin F.M."/>
            <person name="Hacquard S."/>
        </authorList>
    </citation>
    <scope>NUCLEOTIDE SEQUENCE</scope>
    <source>
        <strain evidence="1">FSSC 5 MPI-SDFR-AT-0091</strain>
    </source>
</reference>
<name>A0A9P9JRY0_FUSSL</name>
<evidence type="ECO:0000313" key="1">
    <source>
        <dbReference type="EMBL" id="KAH7228642.1"/>
    </source>
</evidence>
<comment type="caution">
    <text evidence="1">The sequence shown here is derived from an EMBL/GenBank/DDBJ whole genome shotgun (WGS) entry which is preliminary data.</text>
</comment>
<organism evidence="1 2">
    <name type="scientific">Fusarium solani</name>
    <name type="common">Filamentous fungus</name>
    <dbReference type="NCBI Taxonomy" id="169388"/>
    <lineage>
        <taxon>Eukaryota</taxon>
        <taxon>Fungi</taxon>
        <taxon>Dikarya</taxon>
        <taxon>Ascomycota</taxon>
        <taxon>Pezizomycotina</taxon>
        <taxon>Sordariomycetes</taxon>
        <taxon>Hypocreomycetidae</taxon>
        <taxon>Hypocreales</taxon>
        <taxon>Nectriaceae</taxon>
        <taxon>Fusarium</taxon>
        <taxon>Fusarium solani species complex</taxon>
    </lineage>
</organism>
<dbReference type="EMBL" id="JAGTJS010000043">
    <property type="protein sequence ID" value="KAH7228642.1"/>
    <property type="molecule type" value="Genomic_DNA"/>
</dbReference>
<proteinExistence type="predicted"/>
<keyword evidence="2" id="KW-1185">Reference proteome</keyword>
<gene>
    <name evidence="1" type="ORF">B0J15DRAFT_473269</name>
</gene>
<dbReference type="Proteomes" id="UP000736672">
    <property type="component" value="Unassembled WGS sequence"/>
</dbReference>